<dbReference type="SUPFAM" id="SSF52540">
    <property type="entry name" value="P-loop containing nucleoside triphosphate hydrolases"/>
    <property type="match status" value="1"/>
</dbReference>
<feature type="compositionally biased region" description="Acidic residues" evidence="1">
    <location>
        <begin position="398"/>
        <end position="413"/>
    </location>
</feature>
<dbReference type="SMART" id="SM00490">
    <property type="entry name" value="HELICc"/>
    <property type="match status" value="1"/>
</dbReference>
<name>A0AAD3HQM8_9CHLO</name>
<dbReference type="CDD" id="cd18787">
    <property type="entry name" value="SF2_C_DEAD"/>
    <property type="match status" value="1"/>
</dbReference>
<dbReference type="PANTHER" id="PTHR47958">
    <property type="entry name" value="ATP-DEPENDENT RNA HELICASE DBP3"/>
    <property type="match status" value="1"/>
</dbReference>
<proteinExistence type="predicted"/>
<sequence>MLLAPYDKKQEEGEKEGTAVKAGGKKQKKSLKGGGSVAAAAAAEAGTAAAAAAAPSSAAAGGVGSVGRPQVLLFSATMPAEVSAAAGVWLRGAREVRVSAGADNAISRTVTQVVHVCAEHKKPDKLLKHLARIRASTPAGSRTPPRVLVFANRVKTVRFLTATLTKEGYKVAQLHGQRSQAERNAAVSDFRCGKAQVLVATDVAARGLDIRSLPYVVNYDFPCRLETYVHRVGRTGRLAAYGHAYSFFTRNMAPLAPPLLSLLQSHEQAVDPNLAALAAAWKMAEEKLGAAGAAAAAARIREEAAAGSGNGEERDDEEEGDDDDEGDASAAAEAAGRDGKLSFAEEVLGAAEDLAEGLGPRDARAIAELVRKKLMGGSSAGEKKKQKQLQQQQRQREEEEQEEEEGDGGADDEGAARPGKKARKEAAGSVAAAAASQGETTATGRSRRPGDELLVPTTREQKRVQQQQQEGGAAGRLAAYLPAKSFTGARAGYVFKKGPMGLGYYPDQPLLATAGGKAKQAAAAAAAKGGAAEGAAVATQKKAAGKAAAAGAAKPAAAASGKTAAAAAWGLPTRNKPIIPVRHSDFLSDSDEENGNVGGYSSGDSDLESDSDKQPAPSKSAVPKSAAAAVAARKRVGKAGAGVGGSDEEEQGGGSDGSGDDGDDDDEFPEGGQRAVAKQKHKSLPGRLRKKLAKMKAQQGQAQAQGQQQQGQQQQGGGRGGGAGRPAGKKKGAAGAGRKGN</sequence>
<feature type="compositionally biased region" description="Acidic residues" evidence="1">
    <location>
        <begin position="658"/>
        <end position="669"/>
    </location>
</feature>
<feature type="region of interest" description="Disordered" evidence="1">
    <location>
        <begin position="303"/>
        <end position="338"/>
    </location>
</feature>
<dbReference type="InterPro" id="IPR027417">
    <property type="entry name" value="P-loop_NTPase"/>
</dbReference>
<feature type="compositionally biased region" description="Basic and acidic residues" evidence="1">
    <location>
        <begin position="1"/>
        <end position="18"/>
    </location>
</feature>
<organism evidence="3 4">
    <name type="scientific">Astrephomene gubernaculifera</name>
    <dbReference type="NCBI Taxonomy" id="47775"/>
    <lineage>
        <taxon>Eukaryota</taxon>
        <taxon>Viridiplantae</taxon>
        <taxon>Chlorophyta</taxon>
        <taxon>core chlorophytes</taxon>
        <taxon>Chlorophyceae</taxon>
        <taxon>CS clade</taxon>
        <taxon>Chlamydomonadales</taxon>
        <taxon>Astrephomenaceae</taxon>
        <taxon>Astrephomene</taxon>
    </lineage>
</organism>
<dbReference type="Gene3D" id="3.40.50.300">
    <property type="entry name" value="P-loop containing nucleotide triphosphate hydrolases"/>
    <property type="match status" value="1"/>
</dbReference>
<feature type="compositionally biased region" description="Gly residues" evidence="1">
    <location>
        <begin position="714"/>
        <end position="725"/>
    </location>
</feature>
<gene>
    <name evidence="3" type="ORF">Agub_g11610</name>
</gene>
<accession>A0AAD3HQM8</accession>
<evidence type="ECO:0000313" key="3">
    <source>
        <dbReference type="EMBL" id="GFR49563.1"/>
    </source>
</evidence>
<feature type="region of interest" description="Disordered" evidence="1">
    <location>
        <begin position="375"/>
        <end position="476"/>
    </location>
</feature>
<reference evidence="3 4" key="1">
    <citation type="journal article" date="2021" name="Sci. Rep.">
        <title>Genome sequencing of the multicellular alga Astrephomene provides insights into convergent evolution of germ-soma differentiation.</title>
        <authorList>
            <person name="Yamashita S."/>
            <person name="Yamamoto K."/>
            <person name="Matsuzaki R."/>
            <person name="Suzuki S."/>
            <person name="Yamaguchi H."/>
            <person name="Hirooka S."/>
            <person name="Minakuchi Y."/>
            <person name="Miyagishima S."/>
            <person name="Kawachi M."/>
            <person name="Toyoda A."/>
            <person name="Nozaki H."/>
        </authorList>
    </citation>
    <scope>NUCLEOTIDE SEQUENCE [LARGE SCALE GENOMIC DNA]</scope>
    <source>
        <strain evidence="3 4">NIES-4017</strain>
    </source>
</reference>
<comment type="caution">
    <text evidence="3">The sequence shown here is derived from an EMBL/GenBank/DDBJ whole genome shotgun (WGS) entry which is preliminary data.</text>
</comment>
<feature type="region of interest" description="Disordered" evidence="1">
    <location>
        <begin position="515"/>
        <end position="541"/>
    </location>
</feature>
<feature type="region of interest" description="Disordered" evidence="1">
    <location>
        <begin position="1"/>
        <end position="33"/>
    </location>
</feature>
<evidence type="ECO:0000256" key="1">
    <source>
        <dbReference type="SAM" id="MobiDB-lite"/>
    </source>
</evidence>
<feature type="region of interest" description="Disordered" evidence="1">
    <location>
        <begin position="561"/>
        <end position="741"/>
    </location>
</feature>
<dbReference type="AlphaFoldDB" id="A0AAD3HQM8"/>
<evidence type="ECO:0000259" key="2">
    <source>
        <dbReference type="PROSITE" id="PS51194"/>
    </source>
</evidence>
<dbReference type="Proteomes" id="UP001054857">
    <property type="component" value="Unassembled WGS sequence"/>
</dbReference>
<dbReference type="Pfam" id="PF00271">
    <property type="entry name" value="Helicase_C"/>
    <property type="match status" value="1"/>
</dbReference>
<dbReference type="PROSITE" id="PS51194">
    <property type="entry name" value="HELICASE_CTER"/>
    <property type="match status" value="1"/>
</dbReference>
<evidence type="ECO:0000313" key="4">
    <source>
        <dbReference type="Proteomes" id="UP001054857"/>
    </source>
</evidence>
<feature type="compositionally biased region" description="Acidic residues" evidence="1">
    <location>
        <begin position="313"/>
        <end position="327"/>
    </location>
</feature>
<dbReference type="EMBL" id="BMAR01000031">
    <property type="protein sequence ID" value="GFR49563.1"/>
    <property type="molecule type" value="Genomic_DNA"/>
</dbReference>
<feature type="compositionally biased region" description="Basic residues" evidence="1">
    <location>
        <begin position="677"/>
        <end position="694"/>
    </location>
</feature>
<feature type="compositionally biased region" description="Low complexity" evidence="1">
    <location>
        <begin position="427"/>
        <end position="444"/>
    </location>
</feature>
<feature type="compositionally biased region" description="Low complexity" evidence="1">
    <location>
        <begin position="696"/>
        <end position="713"/>
    </location>
</feature>
<dbReference type="InterPro" id="IPR001650">
    <property type="entry name" value="Helicase_C-like"/>
</dbReference>
<protein>
    <recommendedName>
        <fullName evidence="2">Helicase C-terminal domain-containing protein</fullName>
    </recommendedName>
</protein>
<feature type="compositionally biased region" description="Low complexity" evidence="1">
    <location>
        <begin position="616"/>
        <end position="631"/>
    </location>
</feature>
<keyword evidence="4" id="KW-1185">Reference proteome</keyword>
<feature type="domain" description="Helicase C-terminal" evidence="2">
    <location>
        <begin position="125"/>
        <end position="278"/>
    </location>
</feature>